<dbReference type="AlphaFoldDB" id="A0A977PUZ0"/>
<dbReference type="Proteomes" id="UP001065613">
    <property type="component" value="Chromosome"/>
</dbReference>
<evidence type="ECO:0000256" key="4">
    <source>
        <dbReference type="ARBA" id="ARBA00045876"/>
    </source>
</evidence>
<sequence length="223" mass="24510">MTITPESIQPLLASEDFSDRLRGLNLLRQLPPHLAFPLLKPLTSDRNVRIRYAAVSQLDTLGNENRSETLAILRDCLLNDPEVDVQAAAADILGALKFTEALDDLQLVYEQTPEWVLKMSIVATLGEMGDIRGFDLLKLALTSDNGLIKTAALSALGDLGLPEVLPLILPFLEDEDWQVRFRLAIALSKFPQPEAQAALSQLAQDPFEQVAETAKSLIQTPSL</sequence>
<protein>
    <submittedName>
        <fullName evidence="5">HEAT repeat domain-containing protein</fullName>
    </submittedName>
</protein>
<dbReference type="InterPro" id="IPR021133">
    <property type="entry name" value="HEAT_type_2"/>
</dbReference>
<dbReference type="InterPro" id="IPR011989">
    <property type="entry name" value="ARM-like"/>
</dbReference>
<accession>A0A977PUZ0</accession>
<dbReference type="InterPro" id="IPR004155">
    <property type="entry name" value="PBS_lyase_HEAT"/>
</dbReference>
<evidence type="ECO:0000256" key="1">
    <source>
        <dbReference type="ARBA" id="ARBA00009299"/>
    </source>
</evidence>
<dbReference type="Pfam" id="PF13646">
    <property type="entry name" value="HEAT_2"/>
    <property type="match status" value="1"/>
</dbReference>
<dbReference type="Gene3D" id="1.25.10.10">
    <property type="entry name" value="Leucine-rich Repeat Variant"/>
    <property type="match status" value="2"/>
</dbReference>
<dbReference type="PANTHER" id="PTHR12697:SF39">
    <property type="entry name" value="SLR1687 PROTEIN"/>
    <property type="match status" value="1"/>
</dbReference>
<dbReference type="EMBL" id="CP073041">
    <property type="protein sequence ID" value="UXE59593.1"/>
    <property type="molecule type" value="Genomic_DNA"/>
</dbReference>
<comment type="similarity">
    <text evidence="1">Belongs to the CpcE/RpcE/PecE family.</text>
</comment>
<reference evidence="5" key="1">
    <citation type="submission" date="2021-04" db="EMBL/GenBank/DDBJ databases">
        <title>Genome sequence of Woronichinia naegeliana from Washington state freshwater lake bloom.</title>
        <authorList>
            <person name="Dreher T.W."/>
        </authorList>
    </citation>
    <scope>NUCLEOTIDE SEQUENCE</scope>
    <source>
        <strain evidence="5">WA131</strain>
    </source>
</reference>
<dbReference type="PANTHER" id="PTHR12697">
    <property type="entry name" value="PBS LYASE HEAT-LIKE PROTEIN"/>
    <property type="match status" value="1"/>
</dbReference>
<keyword evidence="2" id="KW-0042">Antenna complex</keyword>
<dbReference type="GO" id="GO:0016491">
    <property type="term" value="F:oxidoreductase activity"/>
    <property type="evidence" value="ECO:0007669"/>
    <property type="project" value="TreeGrafter"/>
</dbReference>
<organism evidence="5">
    <name type="scientific">Woronichinia naegeliana WA131</name>
    <dbReference type="NCBI Taxonomy" id="2824559"/>
    <lineage>
        <taxon>Bacteria</taxon>
        <taxon>Bacillati</taxon>
        <taxon>Cyanobacteriota</taxon>
        <taxon>Cyanophyceae</taxon>
        <taxon>Synechococcales</taxon>
        <taxon>Coelosphaeriaceae</taxon>
        <taxon>Woronichinia</taxon>
    </lineage>
</organism>
<dbReference type="NCBIfam" id="NF045915">
    <property type="entry name" value="PhycobilmeDegNblB"/>
    <property type="match status" value="1"/>
</dbReference>
<dbReference type="GO" id="GO:0030089">
    <property type="term" value="C:phycobilisome"/>
    <property type="evidence" value="ECO:0007669"/>
    <property type="project" value="UniProtKB-KW"/>
</dbReference>
<name>A0A977PUZ0_9CYAN</name>
<dbReference type="SUPFAM" id="SSF48371">
    <property type="entry name" value="ARM repeat"/>
    <property type="match status" value="1"/>
</dbReference>
<evidence type="ECO:0000256" key="3">
    <source>
        <dbReference type="ARBA" id="ARBA00022738"/>
    </source>
</evidence>
<dbReference type="SMART" id="SM00567">
    <property type="entry name" value="EZ_HEAT"/>
    <property type="match status" value="5"/>
</dbReference>
<evidence type="ECO:0000256" key="2">
    <source>
        <dbReference type="ARBA" id="ARBA00022549"/>
    </source>
</evidence>
<keyword evidence="3" id="KW-0605">Phycobilisome</keyword>
<dbReference type="PROSITE" id="PS50077">
    <property type="entry name" value="HEAT_REPEAT"/>
    <property type="match status" value="1"/>
</dbReference>
<comment type="function">
    <text evidence="4">Catalyzes the hydroxylation of the N(6)-(4-aminobutyl)-L-lysine intermediate produced by deoxyhypusine synthase/DHPS on a critical lysine of the eukaryotic translation initiation factor 5A/eIF-5A. This is the second step of the post-translational modification of that lysine into an unusual amino acid residue named hypusine. Hypusination is unique to mature eIF-5A factor and is essential for its function.</text>
</comment>
<evidence type="ECO:0000313" key="5">
    <source>
        <dbReference type="EMBL" id="UXE59593.1"/>
    </source>
</evidence>
<gene>
    <name evidence="5" type="ORF">KA717_27985</name>
</gene>
<dbReference type="InterPro" id="IPR016024">
    <property type="entry name" value="ARM-type_fold"/>
</dbReference>
<proteinExistence type="inferred from homology"/>
<dbReference type="KEGG" id="wna:KA717_27985"/>